<dbReference type="EMBL" id="CAJOBJ010003487">
    <property type="protein sequence ID" value="CAF3967198.1"/>
    <property type="molecule type" value="Genomic_DNA"/>
</dbReference>
<evidence type="ECO:0000259" key="6">
    <source>
        <dbReference type="PROSITE" id="PS50003"/>
    </source>
</evidence>
<dbReference type="InterPro" id="IPR000375">
    <property type="entry name" value="Dynamin_stalk"/>
</dbReference>
<comment type="caution">
    <text evidence="9">The sequence shown here is derived from an EMBL/GenBank/DDBJ whole genome shotgun (WGS) entry which is preliminary data.</text>
</comment>
<evidence type="ECO:0000313" key="10">
    <source>
        <dbReference type="Proteomes" id="UP000681720"/>
    </source>
</evidence>
<dbReference type="Pfam" id="PF02212">
    <property type="entry name" value="GED"/>
    <property type="match status" value="1"/>
</dbReference>
<dbReference type="Gene3D" id="2.30.29.30">
    <property type="entry name" value="Pleckstrin-homology domain (PH domain)/Phosphotyrosine-binding domain (PTB)"/>
    <property type="match status" value="1"/>
</dbReference>
<feature type="non-terminal residue" evidence="9">
    <location>
        <position position="1"/>
    </location>
</feature>
<dbReference type="PROSITE" id="PS50011">
    <property type="entry name" value="PROTEIN_KINASE_DOM"/>
    <property type="match status" value="1"/>
</dbReference>
<feature type="domain" description="GED" evidence="8">
    <location>
        <begin position="326"/>
        <end position="417"/>
    </location>
</feature>
<keyword evidence="3" id="KW-0378">Hydrolase</keyword>
<dbReference type="InterPro" id="IPR001849">
    <property type="entry name" value="PH_domain"/>
</dbReference>
<dbReference type="Proteomes" id="UP000681720">
    <property type="component" value="Unassembled WGS sequence"/>
</dbReference>
<sequence>KQKTCSFRLTHELREDFDTALQGNNLKEADLKTLTGGARIANIFRERFPFELVKVELQDKDMRNQTVVAIKNIRGFRSGLFTPDEAFEYIVQMQISKFEDPIMKCVDMVASELGTIVHEATSKMKRYPLLRQAAEELLIQYLKEREIAAKQACSAYIQTQLAYINTNNEDFIGFASAEKSVNSGETKRHVTNQIIRKGYLRVHTGVKLFQAKDFFFVLSTDNLSWFTDADEKDKKYMLPLENLKIRDVEGSFMAKRPQFAIFTTEGKNVYKEHKVLELSVDNAEELDTWKASFLRAGVYPEREQRQEDSTSAADVGPVDPHMERQVETINKLVSSYMQIVAKMTRDYIPKAIMYNIVQNVQKFVAKELLAHLYALPDPKSLLQESEEERLRREAKIAEYEAIKNALSIIENFHNNARKIAGSVIPVSVVVAGMSSASTNPSMNSNNFAPTSNYPSNSLDTTFYYQQQTLGGRPSSPNTLRKQPAPMFSNPNAFGSRDPPPPPLRPNPANRVSHFYFIGIILTVSSITRLILYLEINALFLFHNNIVQVVQCLSYFCRPMMNQQGRASPQLANFPSPLTPLTSRFKQYSVAQQQQQNQDNHDADANLAFTIPREYITRGDLTSASLFHGGIDSPSVNAIDPILEQPVHITKYLCLKSKTSTQQYIDHLYERIVITSNLSHPNVRRILSWYIADACLYAVTGVVHRTLRHAIQSETFSLERISLLSLQIIQGTIYLQSKGLGPLTPWYTTNIELTCDDRIRLCSPTISKTKLNGGIVPHHHLWRHAPESLIRMIIEQDDLTSDKTIIDHTKEDVWSIGCIIIEMMINTMLFRPQNDEPSLQLFCIVQYVGGLTLSLYERFPSNVKILFSKIRLDSHQQRLHNLLKQIINQETLNLNEHHFYTKENLFDLLKAMFQFQPEKRTALHSLSEHPFYSMNSSMKNYKT</sequence>
<dbReference type="PROSITE" id="PS50003">
    <property type="entry name" value="PH_DOMAIN"/>
    <property type="match status" value="1"/>
</dbReference>
<dbReference type="GO" id="GO:0005525">
    <property type="term" value="F:GTP binding"/>
    <property type="evidence" value="ECO:0007669"/>
    <property type="project" value="UniProtKB-KW"/>
</dbReference>
<dbReference type="PROSITE" id="PS51388">
    <property type="entry name" value="GED"/>
    <property type="match status" value="1"/>
</dbReference>
<dbReference type="GO" id="GO:0004672">
    <property type="term" value="F:protein kinase activity"/>
    <property type="evidence" value="ECO:0007669"/>
    <property type="project" value="InterPro"/>
</dbReference>
<dbReference type="SUPFAM" id="SSF50729">
    <property type="entry name" value="PH domain-like"/>
    <property type="match status" value="1"/>
</dbReference>
<feature type="region of interest" description="Disordered" evidence="5">
    <location>
        <begin position="467"/>
        <end position="506"/>
    </location>
</feature>
<evidence type="ECO:0000256" key="5">
    <source>
        <dbReference type="SAM" id="MobiDB-lite"/>
    </source>
</evidence>
<dbReference type="GO" id="GO:0005874">
    <property type="term" value="C:microtubule"/>
    <property type="evidence" value="ECO:0007669"/>
    <property type="project" value="TreeGrafter"/>
</dbReference>
<dbReference type="SMART" id="SM00302">
    <property type="entry name" value="GED"/>
    <property type="match status" value="1"/>
</dbReference>
<dbReference type="GO" id="GO:0031623">
    <property type="term" value="P:receptor internalization"/>
    <property type="evidence" value="ECO:0007669"/>
    <property type="project" value="TreeGrafter"/>
</dbReference>
<dbReference type="GO" id="GO:0005524">
    <property type="term" value="F:ATP binding"/>
    <property type="evidence" value="ECO:0007669"/>
    <property type="project" value="InterPro"/>
</dbReference>
<dbReference type="Gene3D" id="3.30.200.20">
    <property type="entry name" value="Phosphorylase Kinase, domain 1"/>
    <property type="match status" value="1"/>
</dbReference>
<dbReference type="GO" id="GO:0003924">
    <property type="term" value="F:GTPase activity"/>
    <property type="evidence" value="ECO:0007669"/>
    <property type="project" value="InterPro"/>
</dbReference>
<dbReference type="PANTHER" id="PTHR11566">
    <property type="entry name" value="DYNAMIN"/>
    <property type="match status" value="1"/>
</dbReference>
<evidence type="ECO:0000259" key="8">
    <source>
        <dbReference type="PROSITE" id="PS51388"/>
    </source>
</evidence>
<dbReference type="Pfam" id="PF00169">
    <property type="entry name" value="PH"/>
    <property type="match status" value="1"/>
</dbReference>
<dbReference type="InterPro" id="IPR022812">
    <property type="entry name" value="Dynamin"/>
</dbReference>
<evidence type="ECO:0000259" key="7">
    <source>
        <dbReference type="PROSITE" id="PS50011"/>
    </source>
</evidence>
<dbReference type="InterPro" id="IPR000719">
    <property type="entry name" value="Prot_kinase_dom"/>
</dbReference>
<feature type="compositionally biased region" description="Polar residues" evidence="5">
    <location>
        <begin position="467"/>
        <end position="480"/>
    </location>
</feature>
<dbReference type="GO" id="GO:0005886">
    <property type="term" value="C:plasma membrane"/>
    <property type="evidence" value="ECO:0007669"/>
    <property type="project" value="TreeGrafter"/>
</dbReference>
<dbReference type="Gene3D" id="1.20.120.1240">
    <property type="entry name" value="Dynamin, middle domain"/>
    <property type="match status" value="1"/>
</dbReference>
<proteinExistence type="predicted"/>
<dbReference type="GO" id="GO:0098793">
    <property type="term" value="C:presynapse"/>
    <property type="evidence" value="ECO:0007669"/>
    <property type="project" value="GOC"/>
</dbReference>
<evidence type="ECO:0000256" key="1">
    <source>
        <dbReference type="ARBA" id="ARBA00011980"/>
    </source>
</evidence>
<keyword evidence="2" id="KW-0547">Nucleotide-binding</keyword>
<reference evidence="9" key="1">
    <citation type="submission" date="2021-02" db="EMBL/GenBank/DDBJ databases">
        <authorList>
            <person name="Nowell W R."/>
        </authorList>
    </citation>
    <scope>NUCLEOTIDE SEQUENCE</scope>
</reference>
<gene>
    <name evidence="9" type="ORF">GIL414_LOCUS9954</name>
</gene>
<dbReference type="InterPro" id="IPR011009">
    <property type="entry name" value="Kinase-like_dom_sf"/>
</dbReference>
<accession>A0A8S2MV71</accession>
<evidence type="ECO:0000256" key="3">
    <source>
        <dbReference type="ARBA" id="ARBA00022801"/>
    </source>
</evidence>
<feature type="domain" description="Protein kinase" evidence="7">
    <location>
        <begin position="620"/>
        <end position="931"/>
    </location>
</feature>
<dbReference type="Pfam" id="PF01031">
    <property type="entry name" value="Dynamin_M"/>
    <property type="match status" value="1"/>
</dbReference>
<name>A0A8S2MV71_9BILA</name>
<dbReference type="InterPro" id="IPR020850">
    <property type="entry name" value="GED_dom"/>
</dbReference>
<dbReference type="EC" id="3.6.5.5" evidence="1"/>
<dbReference type="PANTHER" id="PTHR11566:SF212">
    <property type="entry name" value="DYNAMIN"/>
    <property type="match status" value="1"/>
</dbReference>
<dbReference type="InterPro" id="IPR011993">
    <property type="entry name" value="PH-like_dom_sf"/>
</dbReference>
<dbReference type="Gene3D" id="1.10.510.10">
    <property type="entry name" value="Transferase(Phosphotransferase) domain 1"/>
    <property type="match status" value="1"/>
</dbReference>
<dbReference type="SMART" id="SM00233">
    <property type="entry name" value="PH"/>
    <property type="match status" value="1"/>
</dbReference>
<dbReference type="Pfam" id="PF00069">
    <property type="entry name" value="Pkinase"/>
    <property type="match status" value="1"/>
</dbReference>
<dbReference type="AlphaFoldDB" id="A0A8S2MV71"/>
<feature type="non-terminal residue" evidence="9">
    <location>
        <position position="942"/>
    </location>
</feature>
<evidence type="ECO:0000256" key="2">
    <source>
        <dbReference type="ARBA" id="ARBA00022741"/>
    </source>
</evidence>
<dbReference type="GO" id="GO:0016185">
    <property type="term" value="P:synaptic vesicle budding from presynaptic endocytic zone membrane"/>
    <property type="evidence" value="ECO:0007669"/>
    <property type="project" value="TreeGrafter"/>
</dbReference>
<dbReference type="SMART" id="SM00220">
    <property type="entry name" value="S_TKc"/>
    <property type="match status" value="1"/>
</dbReference>
<keyword evidence="4" id="KW-0342">GTP-binding</keyword>
<dbReference type="GO" id="GO:0008017">
    <property type="term" value="F:microtubule binding"/>
    <property type="evidence" value="ECO:0007669"/>
    <property type="project" value="TreeGrafter"/>
</dbReference>
<dbReference type="SUPFAM" id="SSF56112">
    <property type="entry name" value="Protein kinase-like (PK-like)"/>
    <property type="match status" value="1"/>
</dbReference>
<dbReference type="InterPro" id="IPR003130">
    <property type="entry name" value="GED"/>
</dbReference>
<dbReference type="GO" id="GO:0005737">
    <property type="term" value="C:cytoplasm"/>
    <property type="evidence" value="ECO:0007669"/>
    <property type="project" value="TreeGrafter"/>
</dbReference>
<dbReference type="CDD" id="cd01256">
    <property type="entry name" value="PH_dynamin"/>
    <property type="match status" value="1"/>
</dbReference>
<feature type="domain" description="PH" evidence="6">
    <location>
        <begin position="193"/>
        <end position="298"/>
    </location>
</feature>
<evidence type="ECO:0000313" key="9">
    <source>
        <dbReference type="EMBL" id="CAF3967198.1"/>
    </source>
</evidence>
<protein>
    <recommendedName>
        <fullName evidence="1">dynamin GTPase</fullName>
        <ecNumber evidence="1">3.6.5.5</ecNumber>
    </recommendedName>
</protein>
<evidence type="ECO:0000256" key="4">
    <source>
        <dbReference type="ARBA" id="ARBA00023134"/>
    </source>
</evidence>
<organism evidence="9 10">
    <name type="scientific">Rotaria magnacalcarata</name>
    <dbReference type="NCBI Taxonomy" id="392030"/>
    <lineage>
        <taxon>Eukaryota</taxon>
        <taxon>Metazoa</taxon>
        <taxon>Spiralia</taxon>
        <taxon>Gnathifera</taxon>
        <taxon>Rotifera</taxon>
        <taxon>Eurotatoria</taxon>
        <taxon>Bdelloidea</taxon>
        <taxon>Philodinida</taxon>
        <taxon>Philodinidae</taxon>
        <taxon>Rotaria</taxon>
    </lineage>
</organism>